<feature type="domain" description="F420-non-reducing hydrogenase iron-sulfur subunit D" evidence="5">
    <location>
        <begin position="24"/>
        <end position="146"/>
    </location>
</feature>
<evidence type="ECO:0000313" key="7">
    <source>
        <dbReference type="Proteomes" id="UP000811899"/>
    </source>
</evidence>
<keyword evidence="1" id="KW-0479">Metal-binding</keyword>
<evidence type="ECO:0000313" key="6">
    <source>
        <dbReference type="EMBL" id="MBT0665280.1"/>
    </source>
</evidence>
<keyword evidence="4" id="KW-0411">Iron-sulfur</keyword>
<organism evidence="6 7">
    <name type="scientific">Geoanaerobacter pelophilus</name>
    <dbReference type="NCBI Taxonomy" id="60036"/>
    <lineage>
        <taxon>Bacteria</taxon>
        <taxon>Pseudomonadati</taxon>
        <taxon>Thermodesulfobacteriota</taxon>
        <taxon>Desulfuromonadia</taxon>
        <taxon>Geobacterales</taxon>
        <taxon>Geobacteraceae</taxon>
        <taxon>Geoanaerobacter</taxon>
    </lineage>
</organism>
<sequence>MSATTCLEKDTPETNVDVEFEPKIVGFLCNWCSYAGADKAGSSQTPYPPNVSIIKIMCTGRMDPQFVMKAFRGGADGVIVLACHPGDCHYKEGNLRAAQRHAMLVRLLEQMGIERERCRFDYVSAGEGEKYVQVITEMVATVKQLGTLSLSD</sequence>
<dbReference type="RefSeq" id="WP_214172053.1">
    <property type="nucleotide sequence ID" value="NZ_JAHCVJ010000005.1"/>
</dbReference>
<gene>
    <name evidence="6" type="ORF">KI809_13315</name>
</gene>
<proteinExistence type="predicted"/>
<dbReference type="InterPro" id="IPR003813">
    <property type="entry name" value="MvhD/FlpD"/>
</dbReference>
<evidence type="ECO:0000256" key="4">
    <source>
        <dbReference type="ARBA" id="ARBA00023014"/>
    </source>
</evidence>
<keyword evidence="3" id="KW-0408">Iron</keyword>
<dbReference type="Pfam" id="PF02662">
    <property type="entry name" value="FlpD"/>
    <property type="match status" value="1"/>
</dbReference>
<comment type="caution">
    <text evidence="6">The sequence shown here is derived from an EMBL/GenBank/DDBJ whole genome shotgun (WGS) entry which is preliminary data.</text>
</comment>
<accession>A0AAW4L648</accession>
<keyword evidence="2" id="KW-0560">Oxidoreductase</keyword>
<dbReference type="GO" id="GO:0016491">
    <property type="term" value="F:oxidoreductase activity"/>
    <property type="evidence" value="ECO:0007669"/>
    <property type="project" value="UniProtKB-KW"/>
</dbReference>
<evidence type="ECO:0000256" key="3">
    <source>
        <dbReference type="ARBA" id="ARBA00023004"/>
    </source>
</evidence>
<dbReference type="GO" id="GO:0046872">
    <property type="term" value="F:metal ion binding"/>
    <property type="evidence" value="ECO:0007669"/>
    <property type="project" value="UniProtKB-KW"/>
</dbReference>
<dbReference type="Proteomes" id="UP000811899">
    <property type="component" value="Unassembled WGS sequence"/>
</dbReference>
<evidence type="ECO:0000256" key="1">
    <source>
        <dbReference type="ARBA" id="ARBA00022723"/>
    </source>
</evidence>
<dbReference type="AlphaFoldDB" id="A0AAW4L648"/>
<keyword evidence="7" id="KW-1185">Reference proteome</keyword>
<evidence type="ECO:0000259" key="5">
    <source>
        <dbReference type="Pfam" id="PF02662"/>
    </source>
</evidence>
<name>A0AAW4L648_9BACT</name>
<reference evidence="6 7" key="1">
    <citation type="submission" date="2021-05" db="EMBL/GenBank/DDBJ databases">
        <title>The draft genome of Geobacter pelophilus DSM 12255.</title>
        <authorList>
            <person name="Xu Z."/>
            <person name="Masuda Y."/>
            <person name="Itoh H."/>
            <person name="Senoo K."/>
        </authorList>
    </citation>
    <scope>NUCLEOTIDE SEQUENCE [LARGE SCALE GENOMIC DNA]</scope>
    <source>
        <strain evidence="6 7">DSM 12255</strain>
    </source>
</reference>
<protein>
    <submittedName>
        <fullName evidence="6">Hydrogenase iron-sulfur subunit</fullName>
    </submittedName>
</protein>
<evidence type="ECO:0000256" key="2">
    <source>
        <dbReference type="ARBA" id="ARBA00023002"/>
    </source>
</evidence>
<dbReference type="GO" id="GO:0051536">
    <property type="term" value="F:iron-sulfur cluster binding"/>
    <property type="evidence" value="ECO:0007669"/>
    <property type="project" value="UniProtKB-KW"/>
</dbReference>
<dbReference type="EMBL" id="JAHCVJ010000005">
    <property type="protein sequence ID" value="MBT0665280.1"/>
    <property type="molecule type" value="Genomic_DNA"/>
</dbReference>